<dbReference type="AlphaFoldDB" id="A0A6J4TRQ3"/>
<feature type="compositionally biased region" description="Basic residues" evidence="1">
    <location>
        <begin position="136"/>
        <end position="155"/>
    </location>
</feature>
<feature type="compositionally biased region" description="Basic and acidic residues" evidence="1">
    <location>
        <begin position="167"/>
        <end position="183"/>
    </location>
</feature>
<dbReference type="GO" id="GO:0008233">
    <property type="term" value="F:peptidase activity"/>
    <property type="evidence" value="ECO:0007669"/>
    <property type="project" value="UniProtKB-KW"/>
</dbReference>
<feature type="region of interest" description="Disordered" evidence="1">
    <location>
        <begin position="1"/>
        <end position="22"/>
    </location>
</feature>
<sequence length="189" mass="21174">EDPRRRGPDPGPRGRRAGLAPGLQRLPPLRVLAPRPEHALPLLSRLLCRERLRAGAFPRALRAKRALRRDRVPLLRRVRHPGCRGFGRHLRAARGHPGVRVAEGIVLVAEPRDPAAPDPAGHKPLHRPLHPERQQHGPHGRPRRGLRLRLPRRPHGLQPQGRPRPHAHPDRARNRGAAARDVDSGLQVL</sequence>
<reference evidence="2" key="1">
    <citation type="submission" date="2020-02" db="EMBL/GenBank/DDBJ databases">
        <authorList>
            <person name="Meier V. D."/>
        </authorList>
    </citation>
    <scope>NUCLEOTIDE SEQUENCE</scope>
    <source>
        <strain evidence="2">AVDCRST_MAG05</strain>
    </source>
</reference>
<evidence type="ECO:0000313" key="2">
    <source>
        <dbReference type="EMBL" id="CAA9528673.1"/>
    </source>
</evidence>
<dbReference type="EMBL" id="CADCVM010000459">
    <property type="protein sequence ID" value="CAA9528673.1"/>
    <property type="molecule type" value="Genomic_DNA"/>
</dbReference>
<dbReference type="GO" id="GO:0006508">
    <property type="term" value="P:proteolysis"/>
    <property type="evidence" value="ECO:0007669"/>
    <property type="project" value="UniProtKB-KW"/>
</dbReference>
<feature type="non-terminal residue" evidence="2">
    <location>
        <position position="1"/>
    </location>
</feature>
<name>A0A6J4TRQ3_9ACTN</name>
<keyword evidence="2" id="KW-0645">Protease</keyword>
<feature type="non-terminal residue" evidence="2">
    <location>
        <position position="189"/>
    </location>
</feature>
<feature type="region of interest" description="Disordered" evidence="1">
    <location>
        <begin position="112"/>
        <end position="189"/>
    </location>
</feature>
<protein>
    <submittedName>
        <fullName evidence="2">Integral membrane rhomboid family serine protease MJ0610.1</fullName>
    </submittedName>
</protein>
<proteinExistence type="predicted"/>
<organism evidence="2">
    <name type="scientific">uncultured Rubrobacteraceae bacterium</name>
    <dbReference type="NCBI Taxonomy" id="349277"/>
    <lineage>
        <taxon>Bacteria</taxon>
        <taxon>Bacillati</taxon>
        <taxon>Actinomycetota</taxon>
        <taxon>Rubrobacteria</taxon>
        <taxon>Rubrobacterales</taxon>
        <taxon>Rubrobacteraceae</taxon>
        <taxon>environmental samples</taxon>
    </lineage>
</organism>
<evidence type="ECO:0000256" key="1">
    <source>
        <dbReference type="SAM" id="MobiDB-lite"/>
    </source>
</evidence>
<accession>A0A6J4TRQ3</accession>
<gene>
    <name evidence="2" type="ORF">AVDCRST_MAG05-4210</name>
</gene>
<keyword evidence="2" id="KW-0378">Hydrolase</keyword>